<dbReference type="InterPro" id="IPR033436">
    <property type="entry name" value="MucB/RseB_C"/>
</dbReference>
<dbReference type="Pfam" id="PF03888">
    <property type="entry name" value="MucB_RseB"/>
    <property type="match status" value="1"/>
</dbReference>
<dbReference type="CDD" id="cd16327">
    <property type="entry name" value="RseB"/>
    <property type="match status" value="1"/>
</dbReference>
<comment type="similarity">
    <text evidence="2">Belongs to the RseB family.</text>
</comment>
<evidence type="ECO:0000256" key="1">
    <source>
        <dbReference type="ARBA" id="ARBA00004418"/>
    </source>
</evidence>
<gene>
    <name evidence="7" type="primary">rseB</name>
    <name evidence="7" type="ORF">GLIP_2498</name>
</gene>
<sequence>MAEAKSNLNYTASFVLSKQGTDPQPYRWRHAVTEDGIEMEQLDQLNGPGREVIRVGDKVSYFESHRPPYSLASGYIIGPLPNRLLTEPRSLLSAYDFVIIGKSRISGKAAQQIRMISKDKSRFGYNLWLDQQTGLPLKINVVDLTGQNVEQIQVTALEVTEHPDPYFTRLETAAMPAVIQLPTQEEVKQKWQIEFIPVGMEQVKHTVRQLPDNGGPLEYLMLSDGLVDISVYMHRATDPSAASDIVARFGSDIYYSSRQGTVLVTVIGKIPANTANAIASSISVVQ</sequence>
<feature type="domain" description="MucB/RseB C-terminal" evidence="6">
    <location>
        <begin position="187"/>
        <end position="282"/>
    </location>
</feature>
<evidence type="ECO:0000313" key="8">
    <source>
        <dbReference type="Proteomes" id="UP000006334"/>
    </source>
</evidence>
<protein>
    <submittedName>
        <fullName evidence="7">Sigma-E factor negative regulatory protein RseB</fullName>
    </submittedName>
</protein>
<evidence type="ECO:0000256" key="4">
    <source>
        <dbReference type="ARBA" id="ARBA00022764"/>
    </source>
</evidence>
<keyword evidence="8" id="KW-1185">Reference proteome</keyword>
<dbReference type="PANTHER" id="PTHR38782:SF1">
    <property type="entry name" value="SIGMA-E FACTOR REGULATORY PROTEIN RSEB"/>
    <property type="match status" value="1"/>
</dbReference>
<name>K6X3A3_9ALTE</name>
<keyword evidence="4" id="KW-0574">Periplasm</keyword>
<evidence type="ECO:0000259" key="5">
    <source>
        <dbReference type="Pfam" id="PF03888"/>
    </source>
</evidence>
<dbReference type="EMBL" id="BAEN01000049">
    <property type="protein sequence ID" value="GAC15124.1"/>
    <property type="molecule type" value="Genomic_DNA"/>
</dbReference>
<proteinExistence type="inferred from homology"/>
<dbReference type="AlphaFoldDB" id="K6X3A3"/>
<keyword evidence="3" id="KW-0732">Signal</keyword>
<evidence type="ECO:0000256" key="2">
    <source>
        <dbReference type="ARBA" id="ARBA00008150"/>
    </source>
</evidence>
<comment type="caution">
    <text evidence="7">The sequence shown here is derived from an EMBL/GenBank/DDBJ whole genome shotgun (WGS) entry which is preliminary data.</text>
</comment>
<comment type="subcellular location">
    <subcellularLocation>
        <location evidence="1">Periplasm</location>
    </subcellularLocation>
</comment>
<evidence type="ECO:0000256" key="3">
    <source>
        <dbReference type="ARBA" id="ARBA00022729"/>
    </source>
</evidence>
<dbReference type="Gene3D" id="3.30.200.100">
    <property type="entry name" value="MucB/RseB, C-terminal domain"/>
    <property type="match status" value="1"/>
</dbReference>
<reference evidence="7 8" key="1">
    <citation type="journal article" date="2017" name="Antonie Van Leeuwenhoek">
        <title>Rhizobium rhizosphaerae sp. nov., a novel species isolated from rice rhizosphere.</title>
        <authorList>
            <person name="Zhao J.J."/>
            <person name="Zhang J."/>
            <person name="Zhang R.J."/>
            <person name="Zhang C.W."/>
            <person name="Yin H.Q."/>
            <person name="Zhang X.X."/>
        </authorList>
    </citation>
    <scope>NUCLEOTIDE SEQUENCE [LARGE SCALE GENOMIC DNA]</scope>
    <source>
        <strain evidence="7 8">E3</strain>
    </source>
</reference>
<evidence type="ECO:0000313" key="7">
    <source>
        <dbReference type="EMBL" id="GAC15124.1"/>
    </source>
</evidence>
<accession>K6X3A3</accession>
<dbReference type="PIRSF" id="PIRSF005427">
    <property type="entry name" value="RseB"/>
    <property type="match status" value="1"/>
</dbReference>
<dbReference type="InterPro" id="IPR038484">
    <property type="entry name" value="MucB/RseB_C_sf"/>
</dbReference>
<dbReference type="Pfam" id="PF17188">
    <property type="entry name" value="MucB_RseB_C"/>
    <property type="match status" value="1"/>
</dbReference>
<dbReference type="InterPro" id="IPR005588">
    <property type="entry name" value="MucB_RseB"/>
</dbReference>
<feature type="domain" description="MucB/RseB N-terminal" evidence="5">
    <location>
        <begin position="1"/>
        <end position="169"/>
    </location>
</feature>
<dbReference type="Gene3D" id="2.50.20.10">
    <property type="entry name" value="Lipoprotein localisation LolA/LolB/LppX"/>
    <property type="match status" value="1"/>
</dbReference>
<evidence type="ECO:0000259" key="6">
    <source>
        <dbReference type="Pfam" id="PF17188"/>
    </source>
</evidence>
<dbReference type="GO" id="GO:0045152">
    <property type="term" value="F:antisigma factor binding"/>
    <property type="evidence" value="ECO:0007669"/>
    <property type="project" value="TreeGrafter"/>
</dbReference>
<dbReference type="InterPro" id="IPR033434">
    <property type="entry name" value="MucB/RseB_N"/>
</dbReference>
<dbReference type="STRING" id="1127673.GLIP_2498"/>
<dbReference type="eggNOG" id="COG3026">
    <property type="taxonomic scope" value="Bacteria"/>
</dbReference>
<dbReference type="GO" id="GO:0032885">
    <property type="term" value="P:regulation of polysaccharide biosynthetic process"/>
    <property type="evidence" value="ECO:0007669"/>
    <property type="project" value="TreeGrafter"/>
</dbReference>
<dbReference type="Proteomes" id="UP000006334">
    <property type="component" value="Unassembled WGS sequence"/>
</dbReference>
<dbReference type="OrthoDB" id="7067274at2"/>
<dbReference type="GO" id="GO:0030288">
    <property type="term" value="C:outer membrane-bounded periplasmic space"/>
    <property type="evidence" value="ECO:0007669"/>
    <property type="project" value="TreeGrafter"/>
</dbReference>
<organism evidence="7 8">
    <name type="scientific">Aliiglaciecola lipolytica E3</name>
    <dbReference type="NCBI Taxonomy" id="1127673"/>
    <lineage>
        <taxon>Bacteria</taxon>
        <taxon>Pseudomonadati</taxon>
        <taxon>Pseudomonadota</taxon>
        <taxon>Gammaproteobacteria</taxon>
        <taxon>Alteromonadales</taxon>
        <taxon>Alteromonadaceae</taxon>
        <taxon>Aliiglaciecola</taxon>
    </lineage>
</organism>
<dbReference type="PANTHER" id="PTHR38782">
    <property type="match status" value="1"/>
</dbReference>